<dbReference type="Gene3D" id="2.60.120.10">
    <property type="entry name" value="Jelly Rolls"/>
    <property type="match status" value="1"/>
</dbReference>
<comment type="caution">
    <text evidence="5">The sequence shown here is derived from an EMBL/GenBank/DDBJ whole genome shotgun (WGS) entry which is preliminary data.</text>
</comment>
<evidence type="ECO:0000256" key="3">
    <source>
        <dbReference type="ARBA" id="ARBA00023163"/>
    </source>
</evidence>
<gene>
    <name evidence="5" type="ORF">DB891_00175</name>
</gene>
<proteinExistence type="predicted"/>
<keyword evidence="6" id="KW-1185">Reference proteome</keyword>
<evidence type="ECO:0000259" key="4">
    <source>
        <dbReference type="PROSITE" id="PS01124"/>
    </source>
</evidence>
<dbReference type="InterPro" id="IPR009057">
    <property type="entry name" value="Homeodomain-like_sf"/>
</dbReference>
<protein>
    <submittedName>
        <fullName evidence="5">AraC family transcriptional regulator</fullName>
    </submittedName>
</protein>
<sequence>MKVFPFKIPKPKEEALIYQEDKEVVFYGKLHQHEEIQISYIANGEGNILVGDTITGYQKGNLVVLGSNLPHVFRSEINADETSIMMTLFFTVNSFGNNFFDLPEFKILESFFTSIKNGFKIDSISQKTVNQFKKLKKANEFDRFILFFKIIKSICLHEKKALSNFIYDKPFTDREGKRMQLVFDYVMTNYQRDISLEEIASLSNMTKNAFCRYFKLRTNKTFFQFLIDIRIERASKLLLKNRELSVIEIAELCGFNNISNFNRKFKELKHSSPLQYRKSNT</sequence>
<evidence type="ECO:0000256" key="2">
    <source>
        <dbReference type="ARBA" id="ARBA00023125"/>
    </source>
</evidence>
<dbReference type="Gene3D" id="1.10.10.60">
    <property type="entry name" value="Homeodomain-like"/>
    <property type="match status" value="2"/>
</dbReference>
<evidence type="ECO:0000313" key="6">
    <source>
        <dbReference type="Proteomes" id="UP000245618"/>
    </source>
</evidence>
<dbReference type="PROSITE" id="PS01124">
    <property type="entry name" value="HTH_ARAC_FAMILY_2"/>
    <property type="match status" value="1"/>
</dbReference>
<dbReference type="OrthoDB" id="1410704at2"/>
<dbReference type="InterPro" id="IPR018060">
    <property type="entry name" value="HTH_AraC"/>
</dbReference>
<feature type="domain" description="HTH araC/xylS-type" evidence="4">
    <location>
        <begin position="180"/>
        <end position="279"/>
    </location>
</feature>
<keyword evidence="1" id="KW-0805">Transcription regulation</keyword>
<keyword evidence="2" id="KW-0238">DNA-binding</keyword>
<dbReference type="GO" id="GO:0003700">
    <property type="term" value="F:DNA-binding transcription factor activity"/>
    <property type="evidence" value="ECO:0007669"/>
    <property type="project" value="InterPro"/>
</dbReference>
<dbReference type="InterPro" id="IPR011051">
    <property type="entry name" value="RmlC_Cupin_sf"/>
</dbReference>
<dbReference type="SMART" id="SM00342">
    <property type="entry name" value="HTH_ARAC"/>
    <property type="match status" value="1"/>
</dbReference>
<dbReference type="AlphaFoldDB" id="A0A2U1K178"/>
<dbReference type="EMBL" id="QCZH01000001">
    <property type="protein sequence ID" value="PWA11276.1"/>
    <property type="molecule type" value="Genomic_DNA"/>
</dbReference>
<keyword evidence="3" id="KW-0804">Transcription</keyword>
<dbReference type="Proteomes" id="UP000245618">
    <property type="component" value="Unassembled WGS sequence"/>
</dbReference>
<organism evidence="5 6">
    <name type="scientific">Flavobacterium laiguense</name>
    <dbReference type="NCBI Taxonomy" id="2169409"/>
    <lineage>
        <taxon>Bacteria</taxon>
        <taxon>Pseudomonadati</taxon>
        <taxon>Bacteroidota</taxon>
        <taxon>Flavobacteriia</taxon>
        <taxon>Flavobacteriales</taxon>
        <taxon>Flavobacteriaceae</taxon>
        <taxon>Flavobacterium</taxon>
    </lineage>
</organism>
<dbReference type="RefSeq" id="WP_116759399.1">
    <property type="nucleotide sequence ID" value="NZ_QCZH01000001.1"/>
</dbReference>
<dbReference type="PANTHER" id="PTHR43280">
    <property type="entry name" value="ARAC-FAMILY TRANSCRIPTIONAL REGULATOR"/>
    <property type="match status" value="1"/>
</dbReference>
<evidence type="ECO:0000256" key="1">
    <source>
        <dbReference type="ARBA" id="ARBA00023015"/>
    </source>
</evidence>
<dbReference type="Pfam" id="PF12833">
    <property type="entry name" value="HTH_18"/>
    <property type="match status" value="1"/>
</dbReference>
<name>A0A2U1K178_9FLAO</name>
<dbReference type="SUPFAM" id="SSF51182">
    <property type="entry name" value="RmlC-like cupins"/>
    <property type="match status" value="1"/>
</dbReference>
<dbReference type="PANTHER" id="PTHR43280:SF27">
    <property type="entry name" value="TRANSCRIPTIONAL REGULATOR MTLR"/>
    <property type="match status" value="1"/>
</dbReference>
<dbReference type="GO" id="GO:0043565">
    <property type="term" value="F:sequence-specific DNA binding"/>
    <property type="evidence" value="ECO:0007669"/>
    <property type="project" value="InterPro"/>
</dbReference>
<dbReference type="SUPFAM" id="SSF46689">
    <property type="entry name" value="Homeodomain-like"/>
    <property type="match status" value="2"/>
</dbReference>
<reference evidence="5 6" key="1">
    <citation type="submission" date="2018-04" db="EMBL/GenBank/DDBJ databases">
        <title>Flavobacterium sp. nov., isolated from glacier ice.</title>
        <authorList>
            <person name="Liu Q."/>
            <person name="Xin Y.-H."/>
        </authorList>
    </citation>
    <scope>NUCLEOTIDE SEQUENCE [LARGE SCALE GENOMIC DNA]</scope>
    <source>
        <strain evidence="5 6">LB2P30</strain>
    </source>
</reference>
<dbReference type="InterPro" id="IPR014710">
    <property type="entry name" value="RmlC-like_jellyroll"/>
</dbReference>
<evidence type="ECO:0000313" key="5">
    <source>
        <dbReference type="EMBL" id="PWA11276.1"/>
    </source>
</evidence>
<accession>A0A2U1K178</accession>